<evidence type="ECO:0000259" key="6">
    <source>
        <dbReference type="PROSITE" id="PS50801"/>
    </source>
</evidence>
<evidence type="ECO:0000256" key="2">
    <source>
        <dbReference type="ARBA" id="ARBA00022692"/>
    </source>
</evidence>
<dbReference type="OrthoDB" id="288203at2759"/>
<dbReference type="AlphaFoldDB" id="A0A1Y2A8H6"/>
<reference evidence="7 8" key="1">
    <citation type="submission" date="2016-07" db="EMBL/GenBank/DDBJ databases">
        <title>Pervasive Adenine N6-methylation of Active Genes in Fungi.</title>
        <authorList>
            <consortium name="DOE Joint Genome Institute"/>
            <person name="Mondo S.J."/>
            <person name="Dannebaum R.O."/>
            <person name="Kuo R.C."/>
            <person name="Labutti K."/>
            <person name="Haridas S."/>
            <person name="Kuo A."/>
            <person name="Salamov A."/>
            <person name="Ahrendt S.R."/>
            <person name="Lipzen A."/>
            <person name="Sullivan W."/>
            <person name="Andreopoulos W.B."/>
            <person name="Clum A."/>
            <person name="Lindquist E."/>
            <person name="Daum C."/>
            <person name="Ramamoorthy G.K."/>
            <person name="Gryganskyi A."/>
            <person name="Culley D."/>
            <person name="Magnuson J.K."/>
            <person name="James T.Y."/>
            <person name="O'Malley M.A."/>
            <person name="Stajich J.E."/>
            <person name="Spatafora J.W."/>
            <person name="Visel A."/>
            <person name="Grigoriev I.V."/>
        </authorList>
    </citation>
    <scope>NUCLEOTIDE SEQUENCE [LARGE SCALE GENOMIC DNA]</scope>
    <source>
        <strain evidence="7 8">CBS 115471</strain>
    </source>
</reference>
<name>A0A1Y2A8H6_9PLEO</name>
<dbReference type="InterPro" id="IPR011547">
    <property type="entry name" value="SLC26A/SulP_dom"/>
</dbReference>
<evidence type="ECO:0000256" key="4">
    <source>
        <dbReference type="ARBA" id="ARBA00023136"/>
    </source>
</evidence>
<feature type="transmembrane region" description="Helical" evidence="5">
    <location>
        <begin position="137"/>
        <end position="162"/>
    </location>
</feature>
<evidence type="ECO:0000256" key="5">
    <source>
        <dbReference type="SAM" id="Phobius"/>
    </source>
</evidence>
<dbReference type="NCBIfam" id="TIGR00815">
    <property type="entry name" value="sulP"/>
    <property type="match status" value="1"/>
</dbReference>
<dbReference type="STRING" id="1231657.A0A1Y2A8H6"/>
<dbReference type="CDD" id="cd07042">
    <property type="entry name" value="STAS_SulP_like_sulfate_transporter"/>
    <property type="match status" value="1"/>
</dbReference>
<dbReference type="PANTHER" id="PTHR11814">
    <property type="entry name" value="SULFATE TRANSPORTER"/>
    <property type="match status" value="1"/>
</dbReference>
<dbReference type="GO" id="GO:0055085">
    <property type="term" value="P:transmembrane transport"/>
    <property type="evidence" value="ECO:0007669"/>
    <property type="project" value="InterPro"/>
</dbReference>
<protein>
    <submittedName>
        <fullName evidence="7">Sulfate permease</fullName>
    </submittedName>
</protein>
<feature type="transmembrane region" description="Helical" evidence="5">
    <location>
        <begin position="212"/>
        <end position="231"/>
    </location>
</feature>
<feature type="transmembrane region" description="Helical" evidence="5">
    <location>
        <begin position="406"/>
        <end position="426"/>
    </location>
</feature>
<comment type="subcellular location">
    <subcellularLocation>
        <location evidence="1">Membrane</location>
        <topology evidence="1">Multi-pass membrane protein</topology>
    </subcellularLocation>
</comment>
<keyword evidence="2 5" id="KW-0812">Transmembrane</keyword>
<feature type="transmembrane region" description="Helical" evidence="5">
    <location>
        <begin position="339"/>
        <end position="357"/>
    </location>
</feature>
<feature type="transmembrane region" description="Helical" evidence="5">
    <location>
        <begin position="169"/>
        <end position="192"/>
    </location>
</feature>
<dbReference type="EMBL" id="MCFA01000005">
    <property type="protein sequence ID" value="ORY18832.1"/>
    <property type="molecule type" value="Genomic_DNA"/>
</dbReference>
<evidence type="ECO:0000256" key="1">
    <source>
        <dbReference type="ARBA" id="ARBA00004141"/>
    </source>
</evidence>
<keyword evidence="4 5" id="KW-0472">Membrane</keyword>
<sequence length="685" mass="74612">MSFLNKIRSGIRSDHTLHRVNLECSKAARALPSSSFEYVLEKVPIVQWLPKYNPRWVLNDILAGITVGVLLIPQALAYAKIATIPGEFGLMSSWLPNFLYFIMGTSKDMSTGPTSLMGLLTAEIIRDVASDGASPQAIASAVAMSVGIYSLVVGLFKLGFLLEFVSIPVLNGFVSAAGIVIMLGQIPSLFGVTARSGTANIIHDLVVKVPKYKVPTTAIGLSGILLLVLLQKIGQRWGKQSKVIWLLSLARSAIVLVIFTGISFGVNHRFVLKKEDPIFEISKVKSTHIPTPRMPSTALVQTVFSRAIAPFLAASIEHLAIAKGFGRKNNYTIDQSQELVYLGVTNFFNSFFSSMAVGGAMSRTAVNSDTGVKSPAYGLVAGSFVILAIYQLSGALFWIPKATLAAIIVTAVWHIISPPSVFYQYWNTSLIDFTASMLSFWVTLFVSTEIGIGSAVGFNIAYHILSNAFSHVRRVQDVTDLTQSSATRQVPFSGIPDDTQVFRFTSPVIFANAFRLKSQCLDSVQTCNSGSILALKIQQAERNWSVSGARRLKSFRQKAGIINEPTGIKAVVLDMSMVTCIDTTGLVALSDFKEDLKKFGGEEVELRFVGVREEVRCVFDRFGWGMHDADSDFHAPEGTLERMNEYSKGWSKVYTCVADAVSDRCGRDAGGVVIEDICIVGSEKV</sequence>
<dbReference type="Gene3D" id="3.30.750.24">
    <property type="entry name" value="STAS domain"/>
    <property type="match status" value="1"/>
</dbReference>
<feature type="domain" description="STAS" evidence="6">
    <location>
        <begin position="501"/>
        <end position="664"/>
    </location>
</feature>
<dbReference type="Pfam" id="PF00916">
    <property type="entry name" value="Sulfate_transp"/>
    <property type="match status" value="1"/>
</dbReference>
<feature type="transmembrane region" description="Helical" evidence="5">
    <location>
        <begin position="438"/>
        <end position="465"/>
    </location>
</feature>
<comment type="caution">
    <text evidence="7">The sequence shown here is derived from an EMBL/GenBank/DDBJ whole genome shotgun (WGS) entry which is preliminary data.</text>
</comment>
<keyword evidence="3 5" id="KW-1133">Transmembrane helix</keyword>
<gene>
    <name evidence="7" type="ORF">BCR34DRAFT_660147</name>
</gene>
<feature type="transmembrane region" description="Helical" evidence="5">
    <location>
        <begin position="377"/>
        <end position="399"/>
    </location>
</feature>
<dbReference type="PROSITE" id="PS50801">
    <property type="entry name" value="STAS"/>
    <property type="match status" value="1"/>
</dbReference>
<organism evidence="7 8">
    <name type="scientific">Clohesyomyces aquaticus</name>
    <dbReference type="NCBI Taxonomy" id="1231657"/>
    <lineage>
        <taxon>Eukaryota</taxon>
        <taxon>Fungi</taxon>
        <taxon>Dikarya</taxon>
        <taxon>Ascomycota</taxon>
        <taxon>Pezizomycotina</taxon>
        <taxon>Dothideomycetes</taxon>
        <taxon>Pleosporomycetidae</taxon>
        <taxon>Pleosporales</taxon>
        <taxon>Lindgomycetaceae</taxon>
        <taxon>Clohesyomyces</taxon>
    </lineage>
</organism>
<dbReference type="Proteomes" id="UP000193144">
    <property type="component" value="Unassembled WGS sequence"/>
</dbReference>
<dbReference type="SUPFAM" id="SSF52091">
    <property type="entry name" value="SpoIIaa-like"/>
    <property type="match status" value="1"/>
</dbReference>
<accession>A0A1Y2A8H6</accession>
<dbReference type="InterPro" id="IPR036513">
    <property type="entry name" value="STAS_dom_sf"/>
</dbReference>
<keyword evidence="8" id="KW-1185">Reference proteome</keyword>
<dbReference type="InterPro" id="IPR001902">
    <property type="entry name" value="SLC26A/SulP_fam"/>
</dbReference>
<dbReference type="Pfam" id="PF01740">
    <property type="entry name" value="STAS"/>
    <property type="match status" value="1"/>
</dbReference>
<evidence type="ECO:0000256" key="3">
    <source>
        <dbReference type="ARBA" id="ARBA00022989"/>
    </source>
</evidence>
<dbReference type="InterPro" id="IPR002645">
    <property type="entry name" value="STAS_dom"/>
</dbReference>
<dbReference type="GO" id="GO:0016020">
    <property type="term" value="C:membrane"/>
    <property type="evidence" value="ECO:0007669"/>
    <property type="project" value="UniProtKB-SubCell"/>
</dbReference>
<feature type="transmembrane region" description="Helical" evidence="5">
    <location>
        <begin position="243"/>
        <end position="266"/>
    </location>
</feature>
<feature type="transmembrane region" description="Helical" evidence="5">
    <location>
        <begin position="56"/>
        <end position="76"/>
    </location>
</feature>
<feature type="transmembrane region" description="Helical" evidence="5">
    <location>
        <begin position="298"/>
        <end position="319"/>
    </location>
</feature>
<proteinExistence type="predicted"/>
<evidence type="ECO:0000313" key="8">
    <source>
        <dbReference type="Proteomes" id="UP000193144"/>
    </source>
</evidence>
<evidence type="ECO:0000313" key="7">
    <source>
        <dbReference type="EMBL" id="ORY18832.1"/>
    </source>
</evidence>